<dbReference type="PRINTS" id="PR00420">
    <property type="entry name" value="RNGMNOXGNASE"/>
</dbReference>
<evidence type="ECO:0000256" key="4">
    <source>
        <dbReference type="ARBA" id="ARBA00022630"/>
    </source>
</evidence>
<evidence type="ECO:0000313" key="8">
    <source>
        <dbReference type="EMBL" id="KAK8037112.1"/>
    </source>
</evidence>
<evidence type="ECO:0000256" key="3">
    <source>
        <dbReference type="ARBA" id="ARBA00007992"/>
    </source>
</evidence>
<keyword evidence="4" id="KW-0285">Flavoprotein</keyword>
<comment type="caution">
    <text evidence="8">The sequence shown here is derived from an EMBL/GenBank/DDBJ whole genome shotgun (WGS) entry which is preliminary data.</text>
</comment>
<protein>
    <recommendedName>
        <fullName evidence="7">FAD-binding domain-containing protein</fullName>
    </recommendedName>
</protein>
<sequence>MAHSFRVIVVGGGVAGLAASHILSKAGIEHVVLERRATVAPQEGASIAIYPNGSRILYQVGALEAVQKHCVPPGKYWLRMPDSTIIGNNNVFRYLEENHGSGLLLIERRQFLQELYDTLPDKTRVRTSCAVRDVRAQASGVEVTLENGEVEKGDLVLGCDGVYSTVRTFMWDQANKISPGLITAREKRGASVPEKWTPFSSPISLLSISFPFADKEVFLCFTPAIRADWKSLIVMTTDIPELGTRDLTIVHNDNYSHMFTMTPQYGYFFVFFRLDEPCIWPHRPRYTDQDAQDLANKIASHPVSETMVFGEVWKHRIRASVVNLEEGVLDHWYNGRIALAGDAVHKVTPNMAFGGNSSIESVAVLANHLRRMLQDSQGVRPNGAAIEKALAAYQSERIDRMMEIFKFSSEITKSQAWANKWYKFLALWVVPFLPKRTFGDLISGIISRGPKLDFVEVGAGFPSGRMPFINDEHLVAKEIQPNGVVRNLLAFMSRLGWIAGFMA</sequence>
<reference evidence="8 9" key="1">
    <citation type="submission" date="2023-01" db="EMBL/GenBank/DDBJ databases">
        <title>Analysis of 21 Apiospora genomes using comparative genomics revels a genus with tremendous synthesis potential of carbohydrate active enzymes and secondary metabolites.</title>
        <authorList>
            <person name="Sorensen T."/>
        </authorList>
    </citation>
    <scope>NUCLEOTIDE SEQUENCE [LARGE SCALE GENOMIC DNA]</scope>
    <source>
        <strain evidence="8 9">CBS 20057</strain>
    </source>
</reference>
<dbReference type="Proteomes" id="UP001396898">
    <property type="component" value="Unassembled WGS sequence"/>
</dbReference>
<comment type="similarity">
    <text evidence="3">Belongs to the paxM FAD-dependent monooxygenase family.</text>
</comment>
<dbReference type="InterPro" id="IPR036188">
    <property type="entry name" value="FAD/NAD-bd_sf"/>
</dbReference>
<accession>A0ABR1SS28</accession>
<evidence type="ECO:0000256" key="2">
    <source>
        <dbReference type="ARBA" id="ARBA00005179"/>
    </source>
</evidence>
<keyword evidence="5" id="KW-0274">FAD</keyword>
<evidence type="ECO:0000256" key="6">
    <source>
        <dbReference type="ARBA" id="ARBA00023002"/>
    </source>
</evidence>
<organism evidence="8 9">
    <name type="scientific">Apiospora marii</name>
    <dbReference type="NCBI Taxonomy" id="335849"/>
    <lineage>
        <taxon>Eukaryota</taxon>
        <taxon>Fungi</taxon>
        <taxon>Dikarya</taxon>
        <taxon>Ascomycota</taxon>
        <taxon>Pezizomycotina</taxon>
        <taxon>Sordariomycetes</taxon>
        <taxon>Xylariomycetidae</taxon>
        <taxon>Amphisphaeriales</taxon>
        <taxon>Apiosporaceae</taxon>
        <taxon>Apiospora</taxon>
    </lineage>
</organism>
<gene>
    <name evidence="8" type="ORF">PG991_001426</name>
</gene>
<feature type="non-terminal residue" evidence="8">
    <location>
        <position position="503"/>
    </location>
</feature>
<dbReference type="Gene3D" id="3.50.50.60">
    <property type="entry name" value="FAD/NAD(P)-binding domain"/>
    <property type="match status" value="1"/>
</dbReference>
<dbReference type="InterPro" id="IPR050562">
    <property type="entry name" value="FAD_mOase_fung"/>
</dbReference>
<evidence type="ECO:0000256" key="5">
    <source>
        <dbReference type="ARBA" id="ARBA00022827"/>
    </source>
</evidence>
<evidence type="ECO:0000259" key="7">
    <source>
        <dbReference type="Pfam" id="PF01494"/>
    </source>
</evidence>
<dbReference type="PANTHER" id="PTHR47356">
    <property type="entry name" value="FAD-DEPENDENT MONOOXYGENASE ASQG-RELATED"/>
    <property type="match status" value="1"/>
</dbReference>
<keyword evidence="9" id="KW-1185">Reference proteome</keyword>
<evidence type="ECO:0000313" key="9">
    <source>
        <dbReference type="Proteomes" id="UP001396898"/>
    </source>
</evidence>
<dbReference type="Pfam" id="PF01494">
    <property type="entry name" value="FAD_binding_3"/>
    <property type="match status" value="2"/>
</dbReference>
<dbReference type="EMBL" id="JAQQWI010000003">
    <property type="protein sequence ID" value="KAK8037112.1"/>
    <property type="molecule type" value="Genomic_DNA"/>
</dbReference>
<feature type="domain" description="FAD-binding" evidence="7">
    <location>
        <begin position="6"/>
        <end position="168"/>
    </location>
</feature>
<dbReference type="SUPFAM" id="SSF51905">
    <property type="entry name" value="FAD/NAD(P)-binding domain"/>
    <property type="match status" value="1"/>
</dbReference>
<proteinExistence type="inferred from homology"/>
<feature type="domain" description="FAD-binding" evidence="7">
    <location>
        <begin position="315"/>
        <end position="407"/>
    </location>
</feature>
<keyword evidence="6" id="KW-0560">Oxidoreductase</keyword>
<comment type="pathway">
    <text evidence="2">Secondary metabolite biosynthesis.</text>
</comment>
<comment type="cofactor">
    <cofactor evidence="1">
        <name>FAD</name>
        <dbReference type="ChEBI" id="CHEBI:57692"/>
    </cofactor>
</comment>
<dbReference type="PANTHER" id="PTHR47356:SF2">
    <property type="entry name" value="FAD-BINDING DOMAIN-CONTAINING PROTEIN-RELATED"/>
    <property type="match status" value="1"/>
</dbReference>
<dbReference type="InterPro" id="IPR002938">
    <property type="entry name" value="FAD-bd"/>
</dbReference>
<evidence type="ECO:0000256" key="1">
    <source>
        <dbReference type="ARBA" id="ARBA00001974"/>
    </source>
</evidence>
<name>A0ABR1SS28_9PEZI</name>